<feature type="compositionally biased region" description="Gly residues" evidence="1">
    <location>
        <begin position="151"/>
        <end position="161"/>
    </location>
</feature>
<evidence type="ECO:0000256" key="1">
    <source>
        <dbReference type="SAM" id="MobiDB-lite"/>
    </source>
</evidence>
<keyword evidence="4" id="KW-1185">Reference proteome</keyword>
<keyword evidence="2" id="KW-1133">Transmembrane helix</keyword>
<name>A0A9W7LA97_9STRA</name>
<gene>
    <name evidence="3" type="ORF">TrCOL_g3858</name>
</gene>
<feature type="compositionally biased region" description="Low complexity" evidence="1">
    <location>
        <begin position="82"/>
        <end position="92"/>
    </location>
</feature>
<keyword evidence="2" id="KW-0472">Membrane</keyword>
<proteinExistence type="predicted"/>
<feature type="region of interest" description="Disordered" evidence="1">
    <location>
        <begin position="78"/>
        <end position="97"/>
    </location>
</feature>
<feature type="compositionally biased region" description="Basic and acidic residues" evidence="1">
    <location>
        <begin position="162"/>
        <end position="178"/>
    </location>
</feature>
<evidence type="ECO:0000313" key="3">
    <source>
        <dbReference type="EMBL" id="GMI42993.1"/>
    </source>
</evidence>
<protein>
    <submittedName>
        <fullName evidence="3">Uncharacterized protein</fullName>
    </submittedName>
</protein>
<comment type="caution">
    <text evidence="3">The sequence shown here is derived from an EMBL/GenBank/DDBJ whole genome shotgun (WGS) entry which is preliminary data.</text>
</comment>
<feature type="region of interest" description="Disordered" evidence="1">
    <location>
        <begin position="151"/>
        <end position="187"/>
    </location>
</feature>
<feature type="transmembrane region" description="Helical" evidence="2">
    <location>
        <begin position="112"/>
        <end position="134"/>
    </location>
</feature>
<reference evidence="4" key="1">
    <citation type="journal article" date="2023" name="Commun. Biol.">
        <title>Genome analysis of Parmales, the sister group of diatoms, reveals the evolutionary specialization of diatoms from phago-mixotrophs to photoautotrophs.</title>
        <authorList>
            <person name="Ban H."/>
            <person name="Sato S."/>
            <person name="Yoshikawa S."/>
            <person name="Yamada K."/>
            <person name="Nakamura Y."/>
            <person name="Ichinomiya M."/>
            <person name="Sato N."/>
            <person name="Blanc-Mathieu R."/>
            <person name="Endo H."/>
            <person name="Kuwata A."/>
            <person name="Ogata H."/>
        </authorList>
    </citation>
    <scope>NUCLEOTIDE SEQUENCE [LARGE SCALE GENOMIC DNA]</scope>
</reference>
<dbReference type="EMBL" id="BRYA01001448">
    <property type="protein sequence ID" value="GMI42993.1"/>
    <property type="molecule type" value="Genomic_DNA"/>
</dbReference>
<feature type="transmembrane region" description="Helical" evidence="2">
    <location>
        <begin position="20"/>
        <end position="42"/>
    </location>
</feature>
<evidence type="ECO:0000313" key="4">
    <source>
        <dbReference type="Proteomes" id="UP001165065"/>
    </source>
</evidence>
<keyword evidence="2" id="KW-0812">Transmembrane</keyword>
<dbReference type="AlphaFoldDB" id="A0A9W7LA97"/>
<accession>A0A9W7LA97</accession>
<organism evidence="3 4">
    <name type="scientific">Triparma columacea</name>
    <dbReference type="NCBI Taxonomy" id="722753"/>
    <lineage>
        <taxon>Eukaryota</taxon>
        <taxon>Sar</taxon>
        <taxon>Stramenopiles</taxon>
        <taxon>Ochrophyta</taxon>
        <taxon>Bolidophyceae</taxon>
        <taxon>Parmales</taxon>
        <taxon>Triparmaceae</taxon>
        <taxon>Triparma</taxon>
    </lineage>
</organism>
<sequence length="187" mass="20445">MGASSEKKRALARANARKFYLPIFLLVEFLFLLLTSSSPTFLSTPYLIRSLSITSVLYHCYTSILTAKEDAVSTGMDKSKKSSFQSTSSSSTPPQPGSRHIDLFALFSLLKVLGGAFAPLHTFGYLPPLVYWLYQGYSIYSTMRGVMGGGGVPGGGGGGEGGGREVDEQTKRRREDRAKKRRTKTVR</sequence>
<dbReference type="Proteomes" id="UP001165065">
    <property type="component" value="Unassembled WGS sequence"/>
</dbReference>
<evidence type="ECO:0000256" key="2">
    <source>
        <dbReference type="SAM" id="Phobius"/>
    </source>
</evidence>